<dbReference type="AlphaFoldDB" id="A0A0A7FU72"/>
<keyword evidence="4" id="KW-0804">Transcription</keyword>
<keyword evidence="7" id="KW-1185">Reference proteome</keyword>
<dbReference type="PRINTS" id="PR00035">
    <property type="entry name" value="HTHGNTR"/>
</dbReference>
<gene>
    <name evidence="6" type="ORF">U729_2277</name>
</gene>
<evidence type="ECO:0000256" key="4">
    <source>
        <dbReference type="ARBA" id="ARBA00023163"/>
    </source>
</evidence>
<evidence type="ECO:0000256" key="3">
    <source>
        <dbReference type="ARBA" id="ARBA00023125"/>
    </source>
</evidence>
<dbReference type="GeneID" id="60852765"/>
<dbReference type="eggNOG" id="COG2188">
    <property type="taxonomic scope" value="Bacteria"/>
</dbReference>
<dbReference type="GO" id="GO:0003700">
    <property type="term" value="F:DNA-binding transcription factor activity"/>
    <property type="evidence" value="ECO:0007669"/>
    <property type="project" value="InterPro"/>
</dbReference>
<sequence>MAVKYKLVCDELEKEILQGKYPYSSKLPTEEELMKKFDVSRNTIRKAIEILVDKGYIYQVQGSGIFLREFSKEGCIPLNGMKGLTKEFTKDVLTSELLELTVIEADEELSEKMKCKKGTEVYHIRRIRYLNSEAYAYEESYYNKEIIPYLNKEICDDSIYEYIEKALKLNIGFADKVVYCEKLNENEAKILGLNEGDPTLVVENTAFLNTGVVFDVSREKYNYTKAKLLSLGKN</sequence>
<reference evidence="6 7" key="1">
    <citation type="journal article" date="2015" name="Infect. Genet. Evol.">
        <title>Genomic sequences of six botulinum neurotoxin-producing strains representing three clostridial species illustrate the mobility and diversity of botulinum neurotoxin genes.</title>
        <authorList>
            <person name="Smith T.J."/>
            <person name="Hill K.K."/>
            <person name="Xie G."/>
            <person name="Foley B.T."/>
            <person name="Williamson C.H."/>
            <person name="Foster J.T."/>
            <person name="Johnson S.L."/>
            <person name="Chertkov O."/>
            <person name="Teshima H."/>
            <person name="Gibbons H.S."/>
            <person name="Johnsky L.A."/>
            <person name="Karavis M.A."/>
            <person name="Smith L.A."/>
        </authorList>
    </citation>
    <scope>NUCLEOTIDE SEQUENCE [LARGE SCALE GENOMIC DNA]</scope>
    <source>
        <strain evidence="6">Sullivan</strain>
    </source>
</reference>
<dbReference type="InterPro" id="IPR036388">
    <property type="entry name" value="WH-like_DNA-bd_sf"/>
</dbReference>
<dbReference type="EMBL" id="CP006905">
    <property type="protein sequence ID" value="AIY82485.1"/>
    <property type="molecule type" value="Genomic_DNA"/>
</dbReference>
<keyword evidence="2" id="KW-0805">Transcription regulation</keyword>
<dbReference type="PANTHER" id="PTHR44846:SF4">
    <property type="entry name" value="HTH GNTR-TYPE DOMAIN-CONTAINING PROTEIN"/>
    <property type="match status" value="1"/>
</dbReference>
<keyword evidence="1" id="KW-0678">Repressor</keyword>
<dbReference type="Pfam" id="PF00392">
    <property type="entry name" value="GntR"/>
    <property type="match status" value="1"/>
</dbReference>
<dbReference type="PANTHER" id="PTHR44846">
    <property type="entry name" value="MANNOSYL-D-GLYCERATE TRANSPORT/METABOLISM SYSTEM REPRESSOR MNGR-RELATED"/>
    <property type="match status" value="1"/>
</dbReference>
<dbReference type="SUPFAM" id="SSF64288">
    <property type="entry name" value="Chorismate lyase-like"/>
    <property type="match status" value="1"/>
</dbReference>
<dbReference type="PROSITE" id="PS50949">
    <property type="entry name" value="HTH_GNTR"/>
    <property type="match status" value="1"/>
</dbReference>
<dbReference type="KEGG" id="cbv:U729_2277"/>
<dbReference type="HOGENOM" id="CLU_063236_5_2_9"/>
<name>A0A0A7FU72_9CLOT</name>
<dbReference type="SMART" id="SM00345">
    <property type="entry name" value="HTH_GNTR"/>
    <property type="match status" value="1"/>
</dbReference>
<protein>
    <submittedName>
        <fullName evidence="6">UTRA domain protein</fullName>
    </submittedName>
</protein>
<feature type="domain" description="HTH gntR-type" evidence="5">
    <location>
        <begin position="2"/>
        <end position="70"/>
    </location>
</feature>
<evidence type="ECO:0000313" key="7">
    <source>
        <dbReference type="Proteomes" id="UP000030635"/>
    </source>
</evidence>
<dbReference type="InterPro" id="IPR050679">
    <property type="entry name" value="Bact_HTH_transcr_reg"/>
</dbReference>
<dbReference type="InterPro" id="IPR000524">
    <property type="entry name" value="Tscrpt_reg_HTH_GntR"/>
</dbReference>
<evidence type="ECO:0000256" key="1">
    <source>
        <dbReference type="ARBA" id="ARBA00022491"/>
    </source>
</evidence>
<evidence type="ECO:0000313" key="6">
    <source>
        <dbReference type="EMBL" id="AIY82485.1"/>
    </source>
</evidence>
<dbReference type="Gene3D" id="3.40.1410.10">
    <property type="entry name" value="Chorismate lyase-like"/>
    <property type="match status" value="1"/>
</dbReference>
<dbReference type="InterPro" id="IPR028978">
    <property type="entry name" value="Chorismate_lyase_/UTRA_dom_sf"/>
</dbReference>
<proteinExistence type="predicted"/>
<dbReference type="RefSeq" id="WP_039315019.1">
    <property type="nucleotide sequence ID" value="NZ_CP006905.1"/>
</dbReference>
<dbReference type="OrthoDB" id="2141316at2"/>
<dbReference type="Proteomes" id="UP000030635">
    <property type="component" value="Chromosome"/>
</dbReference>
<dbReference type="Gene3D" id="1.10.10.10">
    <property type="entry name" value="Winged helix-like DNA-binding domain superfamily/Winged helix DNA-binding domain"/>
    <property type="match status" value="1"/>
</dbReference>
<dbReference type="GO" id="GO:0003677">
    <property type="term" value="F:DNA binding"/>
    <property type="evidence" value="ECO:0007669"/>
    <property type="project" value="UniProtKB-KW"/>
</dbReference>
<dbReference type="InterPro" id="IPR011663">
    <property type="entry name" value="UTRA"/>
</dbReference>
<dbReference type="InterPro" id="IPR036390">
    <property type="entry name" value="WH_DNA-bd_sf"/>
</dbReference>
<organism evidence="6 7">
    <name type="scientific">Clostridium baratii str. Sullivan</name>
    <dbReference type="NCBI Taxonomy" id="1415775"/>
    <lineage>
        <taxon>Bacteria</taxon>
        <taxon>Bacillati</taxon>
        <taxon>Bacillota</taxon>
        <taxon>Clostridia</taxon>
        <taxon>Eubacteriales</taxon>
        <taxon>Clostridiaceae</taxon>
        <taxon>Clostridium</taxon>
    </lineage>
</organism>
<evidence type="ECO:0000259" key="5">
    <source>
        <dbReference type="PROSITE" id="PS50949"/>
    </source>
</evidence>
<dbReference type="GO" id="GO:0045892">
    <property type="term" value="P:negative regulation of DNA-templated transcription"/>
    <property type="evidence" value="ECO:0007669"/>
    <property type="project" value="TreeGrafter"/>
</dbReference>
<dbReference type="STRING" id="1561.NPD11_741"/>
<dbReference type="CDD" id="cd07377">
    <property type="entry name" value="WHTH_GntR"/>
    <property type="match status" value="1"/>
</dbReference>
<keyword evidence="3" id="KW-0238">DNA-binding</keyword>
<dbReference type="Pfam" id="PF07702">
    <property type="entry name" value="UTRA"/>
    <property type="match status" value="1"/>
</dbReference>
<dbReference type="SUPFAM" id="SSF46785">
    <property type="entry name" value="Winged helix' DNA-binding domain"/>
    <property type="match status" value="1"/>
</dbReference>
<evidence type="ECO:0000256" key="2">
    <source>
        <dbReference type="ARBA" id="ARBA00023015"/>
    </source>
</evidence>
<dbReference type="FunFam" id="3.40.1410.10:FF:000008">
    <property type="entry name" value="Transcriptional regulator, GntR family"/>
    <property type="match status" value="1"/>
</dbReference>
<accession>A0A0A7FU72</accession>
<dbReference type="SMART" id="SM00866">
    <property type="entry name" value="UTRA"/>
    <property type="match status" value="1"/>
</dbReference>